<dbReference type="AlphaFoldDB" id="Q64AA6"/>
<keyword evidence="1" id="KW-0812">Transmembrane</keyword>
<gene>
    <name evidence="2" type="ORF">GZ32E7_34</name>
</gene>
<proteinExistence type="predicted"/>
<protein>
    <submittedName>
        <fullName evidence="2">Uncharacterized protein</fullName>
    </submittedName>
</protein>
<reference evidence="2" key="2">
    <citation type="submission" date="2004-08" db="EMBL/GenBank/DDBJ databases">
        <authorList>
            <person name="Putnam N."/>
            <person name="Detter J.C."/>
            <person name="Richardson P.M."/>
            <person name="Rokhsar D."/>
        </authorList>
    </citation>
    <scope>NUCLEOTIDE SEQUENCE</scope>
</reference>
<dbReference type="Gene3D" id="2.60.40.10">
    <property type="entry name" value="Immunoglobulins"/>
    <property type="match status" value="1"/>
</dbReference>
<evidence type="ECO:0000256" key="1">
    <source>
        <dbReference type="SAM" id="Phobius"/>
    </source>
</evidence>
<keyword evidence="1" id="KW-1133">Transmembrane helix</keyword>
<sequence>MCSLQSASAYELSPSHRDVSLSFGQTKDNTKTVSFTITNNQNVTVPGDIIIPSTPPHISITGPSSFTCGPKTSINVPFTVTADQSGKDETRTPFTINIGDTRVVIYVSITHYAMLEVSPSSIDFGRVRRTDKPPPETVTIRETLGYKDVNIRIAKKTGNDWLKTDKTEIRITKGSSAEINFTLTPGMQDHNRYSWSFSLSSTTSNTQISPNMIDAKVYMLMPAKLGELDDEELEIKFDEPRGTKPEYEKAIYVRVANEGDEPMNFSSKIIEPRELDMKMLSVYSGLVEVDGKADEDVKIQITAPYYASEGTHHGKLQIDAGAAGRGTVDITIKILWPVGFDISSYSDYFWPAEPAIDFGPLELKEQGYEKREMNLTITENYLYKPVRNLRLFPKGEYGKLWIKDDRNFSIIPPGESRNITVKIEPGLEAVPKDYTWDCDLSASEIEAKKIAVKAKIVPMNISMMVDEFRSFRNSPLYTRYPSSTEVIISNGMGLLELVGRSEIKEVDWKRIPIVTKGVLALLLSLNNAIVSTDEKTYDKAVENLLIASVSLSSVDSNSDMYNRDLSNYAHAISAGADMTTEAVLKDKAKMLELRGWDINNAVVHAVAKDDIRGLTAEENVLEAALSYQLAATVYGLLGDKEKRLECLYEGSMLMDKHDNLVSAANDLRLDAEQEIFEGKDKDLVRIWDLHLLLNPYDYDTASANYELAQQNLEDASKKYRVAGEGFMANNTKEDFYGLKGEWNYIFWFSSLVWLLYVAVLGYIIIRILMGTMAYMRDMHDREVGDIVVT</sequence>
<feature type="transmembrane region" description="Helical" evidence="1">
    <location>
        <begin position="744"/>
        <end position="769"/>
    </location>
</feature>
<dbReference type="EMBL" id="AY714855">
    <property type="protein sequence ID" value="AAU83671.1"/>
    <property type="molecule type" value="Genomic_DNA"/>
</dbReference>
<accession>Q64AA6</accession>
<keyword evidence="1" id="KW-0472">Membrane</keyword>
<organism evidence="2">
    <name type="scientific">Uncultured archaeon GZfos26G2</name>
    <dbReference type="NCBI Taxonomy" id="3386331"/>
    <lineage>
        <taxon>Archaea</taxon>
        <taxon>Methanobacteriati</taxon>
        <taxon>Methanobacteriota</taxon>
        <taxon>Stenosarchaea group</taxon>
        <taxon>Methanomicrobia</taxon>
        <taxon>Candidatus Methanophagales</taxon>
        <taxon>Candidatus Methanophagaceae</taxon>
        <taxon>Candidatus Methanophaga</taxon>
    </lineage>
</organism>
<dbReference type="InterPro" id="IPR013783">
    <property type="entry name" value="Ig-like_fold"/>
</dbReference>
<reference evidence="2" key="1">
    <citation type="journal article" date="2004" name="Science">
        <title>Reverse methanogenesis: testing the hypothesis with environmental genomics.</title>
        <authorList>
            <person name="Hallam S.J."/>
            <person name="Putnam N."/>
            <person name="Preston C.M."/>
            <person name="Detter J.C."/>
            <person name="Rokhsar D."/>
            <person name="Richardson P.M."/>
            <person name="DeLong E.F."/>
        </authorList>
    </citation>
    <scope>NUCLEOTIDE SEQUENCE</scope>
</reference>
<evidence type="ECO:0000313" key="2">
    <source>
        <dbReference type="EMBL" id="AAU83671.1"/>
    </source>
</evidence>
<name>Q64AA6_UNCAG</name>